<dbReference type="PANTHER" id="PTHR16557:SF2">
    <property type="entry name" value="NUCLEIC ACID DIOXYGENASE ALKBH1"/>
    <property type="match status" value="1"/>
</dbReference>
<proteinExistence type="predicted"/>
<evidence type="ECO:0000256" key="4">
    <source>
        <dbReference type="ARBA" id="ARBA00023002"/>
    </source>
</evidence>
<keyword evidence="4" id="KW-0560">Oxidoreductase</keyword>
<dbReference type="GO" id="GO:0051213">
    <property type="term" value="F:dioxygenase activity"/>
    <property type="evidence" value="ECO:0007669"/>
    <property type="project" value="UniProtKB-KW"/>
</dbReference>
<dbReference type="SUPFAM" id="SSF51197">
    <property type="entry name" value="Clavaminate synthase-like"/>
    <property type="match status" value="1"/>
</dbReference>
<dbReference type="Gene3D" id="2.60.120.590">
    <property type="entry name" value="Alpha-ketoglutarate-dependent dioxygenase AlkB-like"/>
    <property type="match status" value="1"/>
</dbReference>
<keyword evidence="2" id="KW-0479">Metal-binding</keyword>
<dbReference type="InterPro" id="IPR004574">
    <property type="entry name" value="Alkb"/>
</dbReference>
<keyword evidence="8" id="KW-1185">Reference proteome</keyword>
<dbReference type="InterPro" id="IPR005123">
    <property type="entry name" value="Oxoglu/Fe-dep_dioxygenase_dom"/>
</dbReference>
<comment type="caution">
    <text evidence="7">The sequence shown here is derived from an EMBL/GenBank/DDBJ whole genome shotgun (WGS) entry which is preliminary data.</text>
</comment>
<protein>
    <submittedName>
        <fullName evidence="7">Alpha-ketoglutarate-dependent dioxygenase AlkB</fullName>
    </submittedName>
</protein>
<feature type="domain" description="Fe2OG dioxygenase" evidence="6">
    <location>
        <begin position="94"/>
        <end position="202"/>
    </location>
</feature>
<keyword evidence="3 7" id="KW-0223">Dioxygenase</keyword>
<gene>
    <name evidence="7" type="ORF">L1I42_00575</name>
</gene>
<evidence type="ECO:0000256" key="5">
    <source>
        <dbReference type="ARBA" id="ARBA00023004"/>
    </source>
</evidence>
<name>A0ABS9E2E3_9HYPH</name>
<evidence type="ECO:0000313" key="8">
    <source>
        <dbReference type="Proteomes" id="UP001201217"/>
    </source>
</evidence>
<dbReference type="RefSeq" id="WP_236112504.1">
    <property type="nucleotide sequence ID" value="NZ_JAKGTI010000001.1"/>
</dbReference>
<dbReference type="Proteomes" id="UP001201217">
    <property type="component" value="Unassembled WGS sequence"/>
</dbReference>
<dbReference type="PANTHER" id="PTHR16557">
    <property type="entry name" value="ALKYLATED DNA REPAIR PROTEIN ALKB-RELATED"/>
    <property type="match status" value="1"/>
</dbReference>
<dbReference type="PROSITE" id="PS51471">
    <property type="entry name" value="FE2OG_OXY"/>
    <property type="match status" value="1"/>
</dbReference>
<reference evidence="7 8" key="1">
    <citation type="submission" date="2022-01" db="EMBL/GenBank/DDBJ databases">
        <title>Maritalea mediterranea sp. nov., isolated from marine plastic residues from the Malva-rosa beach (Valencia, Spain).</title>
        <authorList>
            <person name="Vidal-Verdu A."/>
            <person name="Molina-Menor E."/>
            <person name="Pascual J."/>
            <person name="Pereto J."/>
            <person name="Porcar M."/>
        </authorList>
    </citation>
    <scope>NUCLEOTIDE SEQUENCE [LARGE SCALE GENOMIC DNA]</scope>
    <source>
        <strain evidence="7 8">P4.10X</strain>
    </source>
</reference>
<evidence type="ECO:0000259" key="6">
    <source>
        <dbReference type="PROSITE" id="PS51471"/>
    </source>
</evidence>
<organism evidence="7 8">
    <name type="scientific">Maritalea mediterranea</name>
    <dbReference type="NCBI Taxonomy" id="2909667"/>
    <lineage>
        <taxon>Bacteria</taxon>
        <taxon>Pseudomonadati</taxon>
        <taxon>Pseudomonadota</taxon>
        <taxon>Alphaproteobacteria</taxon>
        <taxon>Hyphomicrobiales</taxon>
        <taxon>Devosiaceae</taxon>
        <taxon>Maritalea</taxon>
    </lineage>
</organism>
<dbReference type="InterPro" id="IPR037151">
    <property type="entry name" value="AlkB-like_sf"/>
</dbReference>
<evidence type="ECO:0000256" key="2">
    <source>
        <dbReference type="ARBA" id="ARBA00022723"/>
    </source>
</evidence>
<sequence>MKFFPGHLSSEQQKELLAQLVEAIDQAPFFVPRMPRTGKPFSVRMTNLGPLGWVASKDGGYRYQETHPDTGQNWPHMPQKLLAIWDELTGCPAPPEACLVNYYATSAKMGLHQDRDEETFEAPVLSVSLGDRARFRLGGQTRKAKSSSVELSSGDIVMLAGETRLAYHGIDRVIPNSSNLLNAYPKHFPEGGRLNLTLRRVTAF</sequence>
<dbReference type="Pfam" id="PF13532">
    <property type="entry name" value="2OG-FeII_Oxy_2"/>
    <property type="match status" value="1"/>
</dbReference>
<evidence type="ECO:0000256" key="1">
    <source>
        <dbReference type="ARBA" id="ARBA00001954"/>
    </source>
</evidence>
<keyword evidence="5" id="KW-0408">Iron</keyword>
<dbReference type="InterPro" id="IPR027450">
    <property type="entry name" value="AlkB-like"/>
</dbReference>
<dbReference type="EMBL" id="JAKGTI010000001">
    <property type="protein sequence ID" value="MCF4096977.1"/>
    <property type="molecule type" value="Genomic_DNA"/>
</dbReference>
<evidence type="ECO:0000313" key="7">
    <source>
        <dbReference type="EMBL" id="MCF4096977.1"/>
    </source>
</evidence>
<comment type="cofactor">
    <cofactor evidence="1">
        <name>Fe(2+)</name>
        <dbReference type="ChEBI" id="CHEBI:29033"/>
    </cofactor>
</comment>
<accession>A0ABS9E2E3</accession>
<evidence type="ECO:0000256" key="3">
    <source>
        <dbReference type="ARBA" id="ARBA00022964"/>
    </source>
</evidence>